<dbReference type="InParanoid" id="B7PCV4"/>
<dbReference type="AlphaFoldDB" id="B7PCV4"/>
<dbReference type="EMBL" id="DS686272">
    <property type="protein sequence ID" value="EEC04426.1"/>
    <property type="molecule type" value="Genomic_DNA"/>
</dbReference>
<gene>
    <name evidence="2" type="ORF">IscW_ISCW002769</name>
</gene>
<dbReference type="EnsemblMetazoa" id="ISCW002769-RA">
    <property type="protein sequence ID" value="ISCW002769-PA"/>
    <property type="gene ID" value="ISCW002769"/>
</dbReference>
<accession>B7PCV4</accession>
<reference evidence="2 4" key="1">
    <citation type="submission" date="2008-03" db="EMBL/GenBank/DDBJ databases">
        <title>Annotation of Ixodes scapularis.</title>
        <authorList>
            <consortium name="Ixodes scapularis Genome Project Consortium"/>
            <person name="Caler E."/>
            <person name="Hannick L.I."/>
            <person name="Bidwell S."/>
            <person name="Joardar V."/>
            <person name="Thiagarajan M."/>
            <person name="Amedeo P."/>
            <person name="Galinsky K.J."/>
            <person name="Schobel S."/>
            <person name="Inman J."/>
            <person name="Hostetler J."/>
            <person name="Miller J."/>
            <person name="Hammond M."/>
            <person name="Megy K."/>
            <person name="Lawson D."/>
            <person name="Kodira C."/>
            <person name="Sutton G."/>
            <person name="Meyer J."/>
            <person name="Hill C.A."/>
            <person name="Birren B."/>
            <person name="Nene V."/>
            <person name="Collins F."/>
            <person name="Alarcon-Chaidez F."/>
            <person name="Wikel S."/>
            <person name="Strausberg R."/>
        </authorList>
    </citation>
    <scope>NUCLEOTIDE SEQUENCE [LARGE SCALE GENOMIC DNA]</scope>
    <source>
        <strain evidence="4">Wikel</strain>
        <strain evidence="2">Wikel colony</strain>
    </source>
</reference>
<name>B7PCV4_IXOSC</name>
<evidence type="ECO:0000313" key="3">
    <source>
        <dbReference type="EnsemblMetazoa" id="ISCW002769-PA"/>
    </source>
</evidence>
<evidence type="ECO:0000256" key="1">
    <source>
        <dbReference type="SAM" id="SignalP"/>
    </source>
</evidence>
<dbReference type="VEuPathDB" id="VectorBase:ISCW002769"/>
<evidence type="ECO:0000313" key="2">
    <source>
        <dbReference type="EMBL" id="EEC04426.1"/>
    </source>
</evidence>
<evidence type="ECO:0000313" key="4">
    <source>
        <dbReference type="Proteomes" id="UP000001555"/>
    </source>
</evidence>
<organism>
    <name type="scientific">Ixodes scapularis</name>
    <name type="common">Black-legged tick</name>
    <name type="synonym">Deer tick</name>
    <dbReference type="NCBI Taxonomy" id="6945"/>
    <lineage>
        <taxon>Eukaryota</taxon>
        <taxon>Metazoa</taxon>
        <taxon>Ecdysozoa</taxon>
        <taxon>Arthropoda</taxon>
        <taxon>Chelicerata</taxon>
        <taxon>Arachnida</taxon>
        <taxon>Acari</taxon>
        <taxon>Parasitiformes</taxon>
        <taxon>Ixodida</taxon>
        <taxon>Ixodoidea</taxon>
        <taxon>Ixodidae</taxon>
        <taxon>Ixodinae</taxon>
        <taxon>Ixodes</taxon>
    </lineage>
</organism>
<feature type="signal peptide" evidence="1">
    <location>
        <begin position="1"/>
        <end position="18"/>
    </location>
</feature>
<keyword evidence="4" id="KW-1185">Reference proteome</keyword>
<evidence type="ECO:0008006" key="5">
    <source>
        <dbReference type="Google" id="ProtNLM"/>
    </source>
</evidence>
<dbReference type="Proteomes" id="UP000001555">
    <property type="component" value="Unassembled WGS sequence"/>
</dbReference>
<dbReference type="PaxDb" id="6945-B7PCV4"/>
<proteinExistence type="predicted"/>
<protein>
    <recommendedName>
        <fullName evidence="5">Secreted salivary protein</fullName>
    </recommendedName>
</protein>
<dbReference type="HOGENOM" id="CLU_2998758_0_0_1"/>
<reference evidence="3" key="2">
    <citation type="submission" date="2020-05" db="UniProtKB">
        <authorList>
            <consortium name="EnsemblMetazoa"/>
        </authorList>
    </citation>
    <scope>IDENTIFICATION</scope>
    <source>
        <strain evidence="3">wikel</strain>
    </source>
</reference>
<dbReference type="VEuPathDB" id="VectorBase:ISCI002769"/>
<dbReference type="EMBL" id="ABJB010859642">
    <property type="status" value="NOT_ANNOTATED_CDS"/>
    <property type="molecule type" value="Genomic_DNA"/>
</dbReference>
<keyword evidence="1" id="KW-0732">Signal</keyword>
<feature type="chain" id="PRO_5014567973" description="Secreted salivary protein" evidence="1">
    <location>
        <begin position="19"/>
        <end position="57"/>
    </location>
</feature>
<sequence>MWKIVVIALLGYLALASARPEQYDGYYRDEAKNCVTKQECPEDSPAHTYVENDYALE</sequence>